<reference evidence="1 2" key="1">
    <citation type="journal article" date="2015" name="Fungal Genet. Biol.">
        <title>Evolution of novel wood decay mechanisms in Agaricales revealed by the genome sequences of Fistulina hepatica and Cylindrobasidium torrendii.</title>
        <authorList>
            <person name="Floudas D."/>
            <person name="Held B.W."/>
            <person name="Riley R."/>
            <person name="Nagy L.G."/>
            <person name="Koehler G."/>
            <person name="Ransdell A.S."/>
            <person name="Younus H."/>
            <person name="Chow J."/>
            <person name="Chiniquy J."/>
            <person name="Lipzen A."/>
            <person name="Tritt A."/>
            <person name="Sun H."/>
            <person name="Haridas S."/>
            <person name="LaButti K."/>
            <person name="Ohm R.A."/>
            <person name="Kues U."/>
            <person name="Blanchette R.A."/>
            <person name="Grigoriev I.V."/>
            <person name="Minto R.E."/>
            <person name="Hibbett D.S."/>
        </authorList>
    </citation>
    <scope>NUCLEOTIDE SEQUENCE [LARGE SCALE GENOMIC DNA]</scope>
    <source>
        <strain evidence="1 2">ATCC 64428</strain>
    </source>
</reference>
<proteinExistence type="predicted"/>
<keyword evidence="2" id="KW-1185">Reference proteome</keyword>
<accession>A0A0D7ABQ6</accession>
<evidence type="ECO:0000313" key="1">
    <source>
        <dbReference type="EMBL" id="KIY47829.1"/>
    </source>
</evidence>
<sequence>MCSKITCATEVSVGEQHSNENLTSDPHFHAASHNENHVLRLKTTLEGKRLLQTNHESDSLSLQTPYQGVVFTSNVFTPLPLCEVHIDDHRRPLQHPKGPLHEARSYHDGDCQDGNSEKAAPLLDEADMQMPFRVFSRPPVTPQTPGEGLAREPTKTDVISARLERRLRLRCRRQDHSATRRRRHLRLLLRHLGMSN</sequence>
<protein>
    <submittedName>
        <fullName evidence="1">Uncharacterized protein</fullName>
    </submittedName>
</protein>
<evidence type="ECO:0000313" key="2">
    <source>
        <dbReference type="Proteomes" id="UP000054144"/>
    </source>
</evidence>
<dbReference type="Proteomes" id="UP000054144">
    <property type="component" value="Unassembled WGS sequence"/>
</dbReference>
<name>A0A0D7ABQ6_9AGAR</name>
<organism evidence="1 2">
    <name type="scientific">Fistulina hepatica ATCC 64428</name>
    <dbReference type="NCBI Taxonomy" id="1128425"/>
    <lineage>
        <taxon>Eukaryota</taxon>
        <taxon>Fungi</taxon>
        <taxon>Dikarya</taxon>
        <taxon>Basidiomycota</taxon>
        <taxon>Agaricomycotina</taxon>
        <taxon>Agaricomycetes</taxon>
        <taxon>Agaricomycetidae</taxon>
        <taxon>Agaricales</taxon>
        <taxon>Fistulinaceae</taxon>
        <taxon>Fistulina</taxon>
    </lineage>
</organism>
<dbReference type="EMBL" id="KN881920">
    <property type="protein sequence ID" value="KIY47829.1"/>
    <property type="molecule type" value="Genomic_DNA"/>
</dbReference>
<dbReference type="AlphaFoldDB" id="A0A0D7ABQ6"/>
<dbReference type="OrthoDB" id="248495at2759"/>
<gene>
    <name evidence="1" type="ORF">FISHEDRAFT_74271</name>
</gene>